<feature type="non-terminal residue" evidence="2">
    <location>
        <position position="230"/>
    </location>
</feature>
<dbReference type="Gene3D" id="2.160.20.110">
    <property type="match status" value="1"/>
</dbReference>
<feature type="domain" description="GLUG" evidence="1">
    <location>
        <begin position="128"/>
        <end position="153"/>
    </location>
</feature>
<protein>
    <recommendedName>
        <fullName evidence="1">GLUG domain-containing protein</fullName>
    </recommendedName>
</protein>
<evidence type="ECO:0000313" key="2">
    <source>
        <dbReference type="EMBL" id="EKC54966.1"/>
    </source>
</evidence>
<sequence>NFDGRNHTVSGVRIGTELAPLEQKSVGFFDVLANGATLSNLNLTNVAVYGKITADYERPFVGGLVGGNLGMGKNARIDHCSVVGGIVSTEGKQWAYGGGLTASLYLDAYLTNSWTDVTVQVKSTEGLCSAGGLVATNSNGSMIANCAALGDVTAISGYTTSSKVSASVGGLVGQATGLFHNCYAAGNVALTMAITPDEPAVGSLIGQMSTGRSYNGIVTDCYYNSKATVS</sequence>
<feature type="domain" description="GLUG" evidence="1">
    <location>
        <begin position="166"/>
        <end position="188"/>
    </location>
</feature>
<evidence type="ECO:0000259" key="1">
    <source>
        <dbReference type="Pfam" id="PF07581"/>
    </source>
</evidence>
<dbReference type="EMBL" id="AJWZ01008138">
    <property type="protein sequence ID" value="EKC54966.1"/>
    <property type="molecule type" value="Genomic_DNA"/>
</dbReference>
<comment type="caution">
    <text evidence="2">The sequence shown here is derived from an EMBL/GenBank/DDBJ whole genome shotgun (WGS) entry which is preliminary data.</text>
</comment>
<proteinExistence type="predicted"/>
<name>K1T6D9_9ZZZZ</name>
<gene>
    <name evidence="2" type="ORF">OBE_11795</name>
</gene>
<feature type="non-terminal residue" evidence="2">
    <location>
        <position position="1"/>
    </location>
</feature>
<dbReference type="AlphaFoldDB" id="K1T6D9"/>
<reference evidence="2" key="1">
    <citation type="journal article" date="2013" name="Environ. Microbiol.">
        <title>Microbiota from the distal guts of lean and obese adolescents exhibit partial functional redundancy besides clear differences in community structure.</title>
        <authorList>
            <person name="Ferrer M."/>
            <person name="Ruiz A."/>
            <person name="Lanza F."/>
            <person name="Haange S.B."/>
            <person name="Oberbach A."/>
            <person name="Till H."/>
            <person name="Bargiela R."/>
            <person name="Campoy C."/>
            <person name="Segura M.T."/>
            <person name="Richter M."/>
            <person name="von Bergen M."/>
            <person name="Seifert J."/>
            <person name="Suarez A."/>
        </authorList>
    </citation>
    <scope>NUCLEOTIDE SEQUENCE</scope>
</reference>
<dbReference type="Pfam" id="PF07581">
    <property type="entry name" value="Glug"/>
    <property type="match status" value="2"/>
</dbReference>
<organism evidence="2">
    <name type="scientific">human gut metagenome</name>
    <dbReference type="NCBI Taxonomy" id="408170"/>
    <lineage>
        <taxon>unclassified sequences</taxon>
        <taxon>metagenomes</taxon>
        <taxon>organismal metagenomes</taxon>
    </lineage>
</organism>
<accession>K1T6D9</accession>
<dbReference type="InterPro" id="IPR011493">
    <property type="entry name" value="GLUG"/>
</dbReference>